<gene>
    <name evidence="3" type="ORF">PCASD_01433</name>
    <name evidence="2" type="ORF">PCASD_06220</name>
</gene>
<dbReference type="EMBL" id="PGCI01000010">
    <property type="protein sequence ID" value="PLW50554.1"/>
    <property type="molecule type" value="Genomic_DNA"/>
</dbReference>
<evidence type="ECO:0000313" key="4">
    <source>
        <dbReference type="Proteomes" id="UP000235392"/>
    </source>
</evidence>
<evidence type="ECO:0000256" key="1">
    <source>
        <dbReference type="SAM" id="MobiDB-lite"/>
    </source>
</evidence>
<organism evidence="2 4">
    <name type="scientific">Puccinia coronata f. sp. avenae</name>
    <dbReference type="NCBI Taxonomy" id="200324"/>
    <lineage>
        <taxon>Eukaryota</taxon>
        <taxon>Fungi</taxon>
        <taxon>Dikarya</taxon>
        <taxon>Basidiomycota</taxon>
        <taxon>Pucciniomycotina</taxon>
        <taxon>Pucciniomycetes</taxon>
        <taxon>Pucciniales</taxon>
        <taxon>Pucciniaceae</taxon>
        <taxon>Puccinia</taxon>
    </lineage>
</organism>
<feature type="compositionally biased region" description="Basic and acidic residues" evidence="1">
    <location>
        <begin position="45"/>
        <end position="55"/>
    </location>
</feature>
<sequence length="170" mass="18939">MQLRRNAQGLKRENNPTGSPLAGHINLNLDSLTSNTPANNPSNRLEARETLEGMKAESSTSSPSVGVKVPPKGVEMTDVDMKHIKGRAEVVKEGFKKLSKKLQGCVQIIGEFDPTLPHELMFSNGLAFFREATENLYLTWVDNYAAQHNTYPEKRLGFKERYVNGGFFLS</sequence>
<proteinExistence type="predicted"/>
<protein>
    <submittedName>
        <fullName evidence="2">Uncharacterized protein</fullName>
    </submittedName>
</protein>
<feature type="compositionally biased region" description="Low complexity" evidence="1">
    <location>
        <begin position="58"/>
        <end position="72"/>
    </location>
</feature>
<accession>A0A2N5TGL4</accession>
<dbReference type="Proteomes" id="UP000235392">
    <property type="component" value="Unassembled WGS sequence"/>
</dbReference>
<dbReference type="AlphaFoldDB" id="A0A2N5TGL4"/>
<feature type="compositionally biased region" description="Polar residues" evidence="1">
    <location>
        <begin position="28"/>
        <end position="43"/>
    </location>
</feature>
<name>A0A2N5TGL4_9BASI</name>
<comment type="caution">
    <text evidence="2">The sequence shown here is derived from an EMBL/GenBank/DDBJ whole genome shotgun (WGS) entry which is preliminary data.</text>
</comment>
<reference evidence="2 4" key="1">
    <citation type="submission" date="2017-11" db="EMBL/GenBank/DDBJ databases">
        <title>De novo assembly and phasing of dikaryotic genomes from two isolates of Puccinia coronata f. sp. avenae, the causal agent of oat crown rust.</title>
        <authorList>
            <person name="Miller M.E."/>
            <person name="Zhang Y."/>
            <person name="Omidvar V."/>
            <person name="Sperschneider J."/>
            <person name="Schwessinger B."/>
            <person name="Raley C."/>
            <person name="Palmer J.M."/>
            <person name="Garnica D."/>
            <person name="Upadhyaya N."/>
            <person name="Rathjen J."/>
            <person name="Taylor J.M."/>
            <person name="Park R.F."/>
            <person name="Dodds P.N."/>
            <person name="Hirsch C.D."/>
            <person name="Kianian S.F."/>
            <person name="Figueroa M."/>
        </authorList>
    </citation>
    <scope>NUCLEOTIDE SEQUENCE [LARGE SCALE GENOMIC DNA]</scope>
    <source>
        <strain evidence="2">12SD80</strain>
    </source>
</reference>
<evidence type="ECO:0000313" key="2">
    <source>
        <dbReference type="EMBL" id="PLW24640.1"/>
    </source>
</evidence>
<dbReference type="EMBL" id="PGCI01000606">
    <property type="protein sequence ID" value="PLW24640.1"/>
    <property type="molecule type" value="Genomic_DNA"/>
</dbReference>
<evidence type="ECO:0000313" key="3">
    <source>
        <dbReference type="EMBL" id="PLW50554.1"/>
    </source>
</evidence>
<feature type="region of interest" description="Disordered" evidence="1">
    <location>
        <begin position="1"/>
        <end position="72"/>
    </location>
</feature>